<keyword evidence="2" id="KW-1185">Reference proteome</keyword>
<proteinExistence type="predicted"/>
<reference evidence="2" key="1">
    <citation type="journal article" date="2023" name="Nat. Plants">
        <title>Single-cell RNA sequencing provides a high-resolution roadmap for understanding the multicellular compartmentation of specialized metabolism.</title>
        <authorList>
            <person name="Sun S."/>
            <person name="Shen X."/>
            <person name="Li Y."/>
            <person name="Li Y."/>
            <person name="Wang S."/>
            <person name="Li R."/>
            <person name="Zhang H."/>
            <person name="Shen G."/>
            <person name="Guo B."/>
            <person name="Wei J."/>
            <person name="Xu J."/>
            <person name="St-Pierre B."/>
            <person name="Chen S."/>
            <person name="Sun C."/>
        </authorList>
    </citation>
    <scope>NUCLEOTIDE SEQUENCE [LARGE SCALE GENOMIC DNA]</scope>
</reference>
<accession>A0ACC0A019</accession>
<gene>
    <name evidence="1" type="ORF">M9H77_30635</name>
</gene>
<dbReference type="Proteomes" id="UP001060085">
    <property type="component" value="Linkage Group LG07"/>
</dbReference>
<protein>
    <submittedName>
        <fullName evidence="1">Uncharacterized protein</fullName>
    </submittedName>
</protein>
<dbReference type="EMBL" id="CM044707">
    <property type="protein sequence ID" value="KAI5653448.1"/>
    <property type="molecule type" value="Genomic_DNA"/>
</dbReference>
<evidence type="ECO:0000313" key="2">
    <source>
        <dbReference type="Proteomes" id="UP001060085"/>
    </source>
</evidence>
<evidence type="ECO:0000313" key="1">
    <source>
        <dbReference type="EMBL" id="KAI5653448.1"/>
    </source>
</evidence>
<sequence>MHNNPLGYGNFSPPARSYEHNSYDCYESNRLGARDCYNDISCKGVPKNDVRNGGNYVNIDKRFHKRRDDYGEYYDSYNYGGYNSGRNFQTLETISKPLSYNKFKLPRSCGTFGPYDYEAWEQKVESLFYIYRRRKAEKF</sequence>
<comment type="caution">
    <text evidence="1">The sequence shown here is derived from an EMBL/GenBank/DDBJ whole genome shotgun (WGS) entry which is preliminary data.</text>
</comment>
<name>A0ACC0A019_CATRO</name>
<organism evidence="1 2">
    <name type="scientific">Catharanthus roseus</name>
    <name type="common">Madagascar periwinkle</name>
    <name type="synonym">Vinca rosea</name>
    <dbReference type="NCBI Taxonomy" id="4058"/>
    <lineage>
        <taxon>Eukaryota</taxon>
        <taxon>Viridiplantae</taxon>
        <taxon>Streptophyta</taxon>
        <taxon>Embryophyta</taxon>
        <taxon>Tracheophyta</taxon>
        <taxon>Spermatophyta</taxon>
        <taxon>Magnoliopsida</taxon>
        <taxon>eudicotyledons</taxon>
        <taxon>Gunneridae</taxon>
        <taxon>Pentapetalae</taxon>
        <taxon>asterids</taxon>
        <taxon>lamiids</taxon>
        <taxon>Gentianales</taxon>
        <taxon>Apocynaceae</taxon>
        <taxon>Rauvolfioideae</taxon>
        <taxon>Vinceae</taxon>
        <taxon>Catharanthinae</taxon>
        <taxon>Catharanthus</taxon>
    </lineage>
</organism>